<dbReference type="AlphaFoldDB" id="A0A238WK09"/>
<dbReference type="Proteomes" id="UP000198397">
    <property type="component" value="Unassembled WGS sequence"/>
</dbReference>
<name>A0A238WK09_HALVU</name>
<accession>A0A238WK09</accession>
<dbReference type="PANTHER" id="PTHR39550">
    <property type="entry name" value="SLL0658 PROTEIN"/>
    <property type="match status" value="1"/>
</dbReference>
<dbReference type="InterPro" id="IPR021799">
    <property type="entry name" value="PIN-like_prokaryotic"/>
</dbReference>
<dbReference type="PANTHER" id="PTHR39550:SF1">
    <property type="entry name" value="SLL0658 PROTEIN"/>
    <property type="match status" value="1"/>
</dbReference>
<organism evidence="1 2">
    <name type="scientific">Halorubrum vacuolatum</name>
    <name type="common">Natronobacterium vacuolatum</name>
    <dbReference type="NCBI Taxonomy" id="63740"/>
    <lineage>
        <taxon>Archaea</taxon>
        <taxon>Methanobacteriati</taxon>
        <taxon>Methanobacteriota</taxon>
        <taxon>Stenosarchaea group</taxon>
        <taxon>Halobacteria</taxon>
        <taxon>Halobacteriales</taxon>
        <taxon>Haloferacaceae</taxon>
        <taxon>Halorubrum</taxon>
    </lineage>
</organism>
<protein>
    <submittedName>
        <fullName evidence="1">Predicted nucleic acid-binding protein, contains PIN domain</fullName>
    </submittedName>
</protein>
<dbReference type="RefSeq" id="WP_179213626.1">
    <property type="nucleotide sequence ID" value="NZ_FZNQ01000008.1"/>
</dbReference>
<proteinExistence type="predicted"/>
<reference evidence="1 2" key="1">
    <citation type="submission" date="2017-06" db="EMBL/GenBank/DDBJ databases">
        <authorList>
            <person name="Kim H.J."/>
            <person name="Triplett B.A."/>
        </authorList>
    </citation>
    <scope>NUCLEOTIDE SEQUENCE [LARGE SCALE GENOMIC DNA]</scope>
    <source>
        <strain evidence="1 2">DSM 8800</strain>
    </source>
</reference>
<sequence>MIRVFDATPLIYLAKVDRLGLIADLDGRNLIPEAVYDEVVTVGMQGGYEDARRIDRAVEDGIFEVVSVERDDSRVAAGLARHPGLSEADVDVLVCADAREAVAILDEAAGCSAAVVEGIETRGTAFPILMAVKKGIIETGVGREVIDEMIETGWYLTPELYTKVVRKLESLGE</sequence>
<evidence type="ECO:0000313" key="2">
    <source>
        <dbReference type="Proteomes" id="UP000198397"/>
    </source>
</evidence>
<evidence type="ECO:0000313" key="1">
    <source>
        <dbReference type="EMBL" id="SNR46671.1"/>
    </source>
</evidence>
<keyword evidence="2" id="KW-1185">Reference proteome</keyword>
<dbReference type="OrthoDB" id="323844at2157"/>
<dbReference type="Pfam" id="PF11848">
    <property type="entry name" value="DUF3368"/>
    <property type="match status" value="1"/>
</dbReference>
<dbReference type="EMBL" id="FZNQ01000008">
    <property type="protein sequence ID" value="SNR46671.1"/>
    <property type="molecule type" value="Genomic_DNA"/>
</dbReference>
<gene>
    <name evidence="1" type="ORF">SAMN06264855_10866</name>
</gene>